<dbReference type="EMBL" id="AEWJ01000065">
    <property type="protein sequence ID" value="EGD57284.1"/>
    <property type="molecule type" value="Genomic_DNA"/>
</dbReference>
<keyword evidence="2" id="KW-1185">Reference proteome</keyword>
<accession>F1ZDH5</accession>
<reference evidence="1 2" key="1">
    <citation type="journal article" date="2012" name="J. Bacteriol.">
        <title>Draft Genome Sequence of Novosphingobium nitrogenifigens Y88T.</title>
        <authorList>
            <person name="Strabala T.J."/>
            <person name="Macdonald L."/>
            <person name="Liu V."/>
            <person name="Smit A.M."/>
        </authorList>
    </citation>
    <scope>NUCLEOTIDE SEQUENCE [LARGE SCALE GENOMIC DNA]</scope>
    <source>
        <strain evidence="1 2">DSM 19370</strain>
    </source>
</reference>
<protein>
    <submittedName>
        <fullName evidence="1">Uncharacterized protein</fullName>
    </submittedName>
</protein>
<evidence type="ECO:0000313" key="2">
    <source>
        <dbReference type="Proteomes" id="UP000004728"/>
    </source>
</evidence>
<organism evidence="1 2">
    <name type="scientific">Novosphingobium nitrogenifigens DSM 19370</name>
    <dbReference type="NCBI Taxonomy" id="983920"/>
    <lineage>
        <taxon>Bacteria</taxon>
        <taxon>Pseudomonadati</taxon>
        <taxon>Pseudomonadota</taxon>
        <taxon>Alphaproteobacteria</taxon>
        <taxon>Sphingomonadales</taxon>
        <taxon>Sphingomonadaceae</taxon>
        <taxon>Novosphingobium</taxon>
    </lineage>
</organism>
<dbReference type="Proteomes" id="UP000004728">
    <property type="component" value="Unassembled WGS sequence"/>
</dbReference>
<dbReference type="STRING" id="983920.Y88_3593"/>
<proteinExistence type="predicted"/>
<evidence type="ECO:0000313" key="1">
    <source>
        <dbReference type="EMBL" id="EGD57284.1"/>
    </source>
</evidence>
<dbReference type="InParanoid" id="F1ZDH5"/>
<comment type="caution">
    <text evidence="1">The sequence shown here is derived from an EMBL/GenBank/DDBJ whole genome shotgun (WGS) entry which is preliminary data.</text>
</comment>
<dbReference type="AlphaFoldDB" id="F1ZDH5"/>
<gene>
    <name evidence="1" type="ORF">Y88_3593</name>
</gene>
<sequence length="180" mass="18170">MHGSDAGAAVVLSGMGGSTVLGKKGRLALFLGVAVCALGFAGASSAQDADGAGSPFELAFWQSVSASRDPVLYQAYLREFPGGTFAAIAKEAIAKGAVVTAPPPAPKWTSLALPSPPVMAVPSMALVPRRARMQAAVYVTSGPTRIPTTATTSPAMEDLTTGVVPTASPLGMMLGLPMVR</sequence>
<dbReference type="HOGENOM" id="CLU_1494778_0_0_5"/>
<name>F1ZDH5_9SPHN</name>